<accession>A0ABU6L7V2</accession>
<sequence length="413" mass="46511">MLVFVLNKNKEPLMPCLPSKARKLLKDGKAKVVKRTPFTITLLHGSSGYKQPLVAGMDTGSKHVGCAVIGLGKVIYQASIAIRQDVSRKMQQRAMYRRTRRGRKCRYRPARWANRASMRKTGRIAPSIKSKVDSHLREHDFVESILPITRWKVELACFDVHIISNPFVSGTEYQHGDLKGYSNVKAYVLSRDGYKCQSKRKGVKHSVKLHVHHLVFRSKGGTDVQSNLLTLCETCHNALHAGKFELSAKRSKTKHATEMGIVKSQLEKQWLGFEATFGYETKYKRETFLKLPKTHHFDAVAICCEDGEWVEPSNTVYFKRHVASGGYQQTKGIRSEKRIPTGKLFGLRKHDLIQTEKGIGFIKGKRSSGYFAIENVLGKTITNSVNVKKNTLRLSARSTTLTQLMEGGDSSCA</sequence>
<dbReference type="Pfam" id="PF01844">
    <property type="entry name" value="HNH"/>
    <property type="match status" value="1"/>
</dbReference>
<dbReference type="GO" id="GO:0004519">
    <property type="term" value="F:endonuclease activity"/>
    <property type="evidence" value="ECO:0007669"/>
    <property type="project" value="UniProtKB-KW"/>
</dbReference>
<dbReference type="NCBIfam" id="NF040563">
    <property type="entry name" value="guided_IscB"/>
    <property type="match status" value="1"/>
</dbReference>
<keyword evidence="2" id="KW-0540">Nuclease</keyword>
<dbReference type="Pfam" id="PF14239">
    <property type="entry name" value="RRXRR"/>
    <property type="match status" value="1"/>
</dbReference>
<dbReference type="RefSeq" id="WP_327774213.1">
    <property type="nucleotide sequence ID" value="NZ_JAYXUG010000002.1"/>
</dbReference>
<dbReference type="InterPro" id="IPR047693">
    <property type="entry name" value="RNA-guided_IscB-like"/>
</dbReference>
<dbReference type="InterPro" id="IPR025938">
    <property type="entry name" value="RRXRR_dom"/>
</dbReference>
<evidence type="ECO:0000313" key="3">
    <source>
        <dbReference type="Proteomes" id="UP001306119"/>
    </source>
</evidence>
<protein>
    <submittedName>
        <fullName evidence="2">RNA-guided endonuclease IscB</fullName>
    </submittedName>
</protein>
<keyword evidence="3" id="KW-1185">Reference proteome</keyword>
<gene>
    <name evidence="2" type="primary">iscB</name>
    <name evidence="2" type="ORF">VXS06_04605</name>
</gene>
<dbReference type="InterPro" id="IPR002711">
    <property type="entry name" value="HNH"/>
</dbReference>
<dbReference type="EMBL" id="JAYXUG010000002">
    <property type="protein sequence ID" value="MEC6831041.1"/>
    <property type="molecule type" value="Genomic_DNA"/>
</dbReference>
<name>A0ABU6L7V2_9GAMM</name>
<keyword evidence="2" id="KW-0378">Hydrolase</keyword>
<reference evidence="2 3" key="1">
    <citation type="submission" date="2024-01" db="EMBL/GenBank/DDBJ databases">
        <title>Active colonisers of the gastrointestinal tract of Atlantic salmon farmed in a warm water region.</title>
        <authorList>
            <person name="Bowman J.P."/>
        </authorList>
    </citation>
    <scope>NUCLEOTIDE SEQUENCE [LARGE SCALE GENOMIC DNA]</scope>
    <source>
        <strain evidence="2 3">S3MW1</strain>
    </source>
</reference>
<feature type="domain" description="HNH nuclease" evidence="1">
    <location>
        <begin position="183"/>
        <end position="237"/>
    </location>
</feature>
<dbReference type="Gene3D" id="1.10.30.50">
    <property type="match status" value="1"/>
</dbReference>
<comment type="caution">
    <text evidence="2">The sequence shown here is derived from an EMBL/GenBank/DDBJ whole genome shotgun (WGS) entry which is preliminary data.</text>
</comment>
<dbReference type="InterPro" id="IPR003615">
    <property type="entry name" value="HNH_nuc"/>
</dbReference>
<evidence type="ECO:0000259" key="1">
    <source>
        <dbReference type="SMART" id="SM00507"/>
    </source>
</evidence>
<proteinExistence type="predicted"/>
<dbReference type="SMART" id="SM00507">
    <property type="entry name" value="HNHc"/>
    <property type="match status" value="1"/>
</dbReference>
<dbReference type="CDD" id="cd00085">
    <property type="entry name" value="HNHc"/>
    <property type="match status" value="1"/>
</dbReference>
<evidence type="ECO:0000313" key="2">
    <source>
        <dbReference type="EMBL" id="MEC6831041.1"/>
    </source>
</evidence>
<keyword evidence="2" id="KW-0255">Endonuclease</keyword>
<organism evidence="2 3">
    <name type="scientific">Photobacterium toruni</name>
    <dbReference type="NCBI Taxonomy" id="1935446"/>
    <lineage>
        <taxon>Bacteria</taxon>
        <taxon>Pseudomonadati</taxon>
        <taxon>Pseudomonadota</taxon>
        <taxon>Gammaproteobacteria</taxon>
        <taxon>Vibrionales</taxon>
        <taxon>Vibrionaceae</taxon>
        <taxon>Photobacterium</taxon>
    </lineage>
</organism>
<dbReference type="Proteomes" id="UP001306119">
    <property type="component" value="Unassembled WGS sequence"/>
</dbReference>